<evidence type="ECO:0008006" key="3">
    <source>
        <dbReference type="Google" id="ProtNLM"/>
    </source>
</evidence>
<evidence type="ECO:0000313" key="1">
    <source>
        <dbReference type="EMBL" id="GAA3929444.1"/>
    </source>
</evidence>
<reference evidence="2" key="1">
    <citation type="journal article" date="2019" name="Int. J. Syst. Evol. Microbiol.">
        <title>The Global Catalogue of Microorganisms (GCM) 10K type strain sequencing project: providing services to taxonomists for standard genome sequencing and annotation.</title>
        <authorList>
            <consortium name="The Broad Institute Genomics Platform"/>
            <consortium name="The Broad Institute Genome Sequencing Center for Infectious Disease"/>
            <person name="Wu L."/>
            <person name="Ma J."/>
        </authorList>
    </citation>
    <scope>NUCLEOTIDE SEQUENCE [LARGE SCALE GENOMIC DNA]</scope>
    <source>
        <strain evidence="2">JCM 16916</strain>
    </source>
</reference>
<gene>
    <name evidence="1" type="ORF">GCM10022229_23900</name>
</gene>
<keyword evidence="2" id="KW-1185">Reference proteome</keyword>
<dbReference type="EMBL" id="BAAAZU010000024">
    <property type="protein sequence ID" value="GAA3929444.1"/>
    <property type="molecule type" value="Genomic_DNA"/>
</dbReference>
<evidence type="ECO:0000313" key="2">
    <source>
        <dbReference type="Proteomes" id="UP001501727"/>
    </source>
</evidence>
<sequence length="73" mass="7838">MNIARMPIRNILLTVVVACAFIIDARTARASAVDRPGDAAPAFPHAVATPTVEGRCPWLRAGCPQLRAGTERR</sequence>
<organism evidence="1 2">
    <name type="scientific">Luteimonas lutimaris</name>
    <dbReference type="NCBI Taxonomy" id="698645"/>
    <lineage>
        <taxon>Bacteria</taxon>
        <taxon>Pseudomonadati</taxon>
        <taxon>Pseudomonadota</taxon>
        <taxon>Gammaproteobacteria</taxon>
        <taxon>Lysobacterales</taxon>
        <taxon>Lysobacteraceae</taxon>
        <taxon>Luteimonas</taxon>
    </lineage>
</organism>
<comment type="caution">
    <text evidence="1">The sequence shown here is derived from an EMBL/GenBank/DDBJ whole genome shotgun (WGS) entry which is preliminary data.</text>
</comment>
<dbReference type="RefSeq" id="WP_344760216.1">
    <property type="nucleotide sequence ID" value="NZ_BAAAZU010000024.1"/>
</dbReference>
<name>A0ABP7MVA2_9GAMM</name>
<protein>
    <recommendedName>
        <fullName evidence="3">Secreted protein</fullName>
    </recommendedName>
</protein>
<proteinExistence type="predicted"/>
<dbReference type="Proteomes" id="UP001501727">
    <property type="component" value="Unassembled WGS sequence"/>
</dbReference>
<accession>A0ABP7MVA2</accession>